<sequence length="479" mass="53160">MKDTLVLYPALGKGHLNSMIELGKLLITHNSSLSIKILILSPPNTTMQPQQEIKKLTTTFGCETFPSITFHHIPPISFPVTLPPHILPLEVCGRSNYHVNHILQSILKTSNLKGVILDFMNFSTNQITSTLDIPTYFFYTSGASSLAVFLQLPTIHQNTTKSLKDFHMYPHVPGLPQIPIADMPEQVLDREGKGYKVFLDMATSMKESDGVIINTFDAIEARALKALKAGLCVSKGTTPPLFCIGPMISPPSKGEDERGSLCLTWLDSQPRQSVVFLCFGSMGRFSKAQLNEIAIGLEKSEKRFLWVVRSDTDLEKLSLDELLPEGFFERTKEKGMVVRNWAPQGAILSHDSVGGFVTHCGWNSVLEAICVGVPMIAWPLYAEQRLNRLFMVEEMKVALKLNESNGLVSGIELDERVKELMESDRGIEIRERILKMKISAKDARGGGGSSLVDLKKFGDSWKELASCNISSPNSPFLFC</sequence>
<dbReference type="AlphaFoldDB" id="A0A2Z6N7Q4"/>
<dbReference type="Gene3D" id="3.40.50.2000">
    <property type="entry name" value="Glycogen Phosphorylase B"/>
    <property type="match status" value="2"/>
</dbReference>
<protein>
    <recommendedName>
        <fullName evidence="6">Glycosyltransferase</fullName>
        <ecNumber evidence="6">2.4.1.-</ecNumber>
    </recommendedName>
</protein>
<keyword evidence="2 5" id="KW-0328">Glycosyltransferase</keyword>
<dbReference type="FunFam" id="3.40.50.2000:FF:000095">
    <property type="entry name" value="Glycosyltransferase"/>
    <property type="match status" value="1"/>
</dbReference>
<organism evidence="7 8">
    <name type="scientific">Trifolium subterraneum</name>
    <name type="common">Subterranean clover</name>
    <dbReference type="NCBI Taxonomy" id="3900"/>
    <lineage>
        <taxon>Eukaryota</taxon>
        <taxon>Viridiplantae</taxon>
        <taxon>Streptophyta</taxon>
        <taxon>Embryophyta</taxon>
        <taxon>Tracheophyta</taxon>
        <taxon>Spermatophyta</taxon>
        <taxon>Magnoliopsida</taxon>
        <taxon>eudicotyledons</taxon>
        <taxon>Gunneridae</taxon>
        <taxon>Pentapetalae</taxon>
        <taxon>rosids</taxon>
        <taxon>fabids</taxon>
        <taxon>Fabales</taxon>
        <taxon>Fabaceae</taxon>
        <taxon>Papilionoideae</taxon>
        <taxon>50 kb inversion clade</taxon>
        <taxon>NPAAA clade</taxon>
        <taxon>Hologalegina</taxon>
        <taxon>IRL clade</taxon>
        <taxon>Trifolieae</taxon>
        <taxon>Trifolium</taxon>
    </lineage>
</organism>
<evidence type="ECO:0000256" key="6">
    <source>
        <dbReference type="RuleBase" id="RU362057"/>
    </source>
</evidence>
<evidence type="ECO:0000313" key="8">
    <source>
        <dbReference type="Proteomes" id="UP000242715"/>
    </source>
</evidence>
<dbReference type="InterPro" id="IPR035595">
    <property type="entry name" value="UDP_glycos_trans_CS"/>
</dbReference>
<comment type="similarity">
    <text evidence="1 5">Belongs to the UDP-glycosyltransferase family.</text>
</comment>
<evidence type="ECO:0000256" key="5">
    <source>
        <dbReference type="RuleBase" id="RU003718"/>
    </source>
</evidence>
<reference evidence="8" key="1">
    <citation type="journal article" date="2017" name="Front. Plant Sci.">
        <title>Climate Clever Clovers: New Paradigm to Reduce the Environmental Footprint of Ruminants by Breeding Low Methanogenic Forages Utilizing Haplotype Variation.</title>
        <authorList>
            <person name="Kaur P."/>
            <person name="Appels R."/>
            <person name="Bayer P.E."/>
            <person name="Keeble-Gagnere G."/>
            <person name="Wang J."/>
            <person name="Hirakawa H."/>
            <person name="Shirasawa K."/>
            <person name="Vercoe P."/>
            <person name="Stefanova K."/>
            <person name="Durmic Z."/>
            <person name="Nichols P."/>
            <person name="Revell C."/>
            <person name="Isobe S.N."/>
            <person name="Edwards D."/>
            <person name="Erskine W."/>
        </authorList>
    </citation>
    <scope>NUCLEOTIDE SEQUENCE [LARGE SCALE GENOMIC DNA]</scope>
    <source>
        <strain evidence="8">cv. Daliak</strain>
    </source>
</reference>
<keyword evidence="3 5" id="KW-0808">Transferase</keyword>
<dbReference type="CDD" id="cd03784">
    <property type="entry name" value="GT1_Gtf-like"/>
    <property type="match status" value="1"/>
</dbReference>
<dbReference type="SUPFAM" id="SSF53756">
    <property type="entry name" value="UDP-Glycosyltransferase/glycogen phosphorylase"/>
    <property type="match status" value="1"/>
</dbReference>
<dbReference type="EC" id="2.4.1.-" evidence="6"/>
<dbReference type="Proteomes" id="UP000242715">
    <property type="component" value="Unassembled WGS sequence"/>
</dbReference>
<name>A0A2Z6N7Q4_TRISU</name>
<evidence type="ECO:0000256" key="4">
    <source>
        <dbReference type="ARBA" id="ARBA00050777"/>
    </source>
</evidence>
<evidence type="ECO:0000256" key="2">
    <source>
        <dbReference type="ARBA" id="ARBA00022676"/>
    </source>
</evidence>
<dbReference type="Pfam" id="PF00201">
    <property type="entry name" value="UDPGT"/>
    <property type="match status" value="1"/>
</dbReference>
<evidence type="ECO:0000313" key="7">
    <source>
        <dbReference type="EMBL" id="GAU40834.1"/>
    </source>
</evidence>
<evidence type="ECO:0000256" key="1">
    <source>
        <dbReference type="ARBA" id="ARBA00009995"/>
    </source>
</evidence>
<evidence type="ECO:0000256" key="3">
    <source>
        <dbReference type="ARBA" id="ARBA00022679"/>
    </source>
</evidence>
<dbReference type="PROSITE" id="PS00375">
    <property type="entry name" value="UDPGT"/>
    <property type="match status" value="1"/>
</dbReference>
<dbReference type="PANTHER" id="PTHR48048">
    <property type="entry name" value="GLYCOSYLTRANSFERASE"/>
    <property type="match status" value="1"/>
</dbReference>
<dbReference type="InterPro" id="IPR050481">
    <property type="entry name" value="UDP-glycosyltransf_plant"/>
</dbReference>
<dbReference type="GO" id="GO:0050004">
    <property type="term" value="F:isoflavone 7-O-glucosyltransferase activity"/>
    <property type="evidence" value="ECO:0007669"/>
    <property type="project" value="UniProtKB-EC"/>
</dbReference>
<keyword evidence="8" id="KW-1185">Reference proteome</keyword>
<dbReference type="PANTHER" id="PTHR48048:SF33">
    <property type="entry name" value="ISOFLAVONE 7-O-GLUCOSYLTRANSFERASE 1"/>
    <property type="match status" value="1"/>
</dbReference>
<gene>
    <name evidence="7" type="ORF">TSUD_287710</name>
</gene>
<accession>A0A2Z6N7Q4</accession>
<dbReference type="FunFam" id="3.40.50.2000:FF:000020">
    <property type="entry name" value="Glycosyltransferase"/>
    <property type="match status" value="1"/>
</dbReference>
<comment type="catalytic activity">
    <reaction evidence="4">
        <text>a 7-hydroxyisoflavone + UDP-alpha-D-glucose = a 7-hydroxyisoflavone 7-O-beta-D-glucoside + UDP + H(+)</text>
        <dbReference type="Rhea" id="RHEA:56344"/>
        <dbReference type="ChEBI" id="CHEBI:15378"/>
        <dbReference type="ChEBI" id="CHEBI:55465"/>
        <dbReference type="ChEBI" id="CHEBI:58223"/>
        <dbReference type="ChEBI" id="CHEBI:58885"/>
        <dbReference type="ChEBI" id="CHEBI:140301"/>
        <dbReference type="EC" id="2.4.1.170"/>
    </reaction>
</comment>
<proteinExistence type="inferred from homology"/>
<dbReference type="OrthoDB" id="5835829at2759"/>
<dbReference type="EMBL" id="DF973829">
    <property type="protein sequence ID" value="GAU40834.1"/>
    <property type="molecule type" value="Genomic_DNA"/>
</dbReference>
<dbReference type="InterPro" id="IPR002213">
    <property type="entry name" value="UDP_glucos_trans"/>
</dbReference>